<proteinExistence type="predicted"/>
<evidence type="ECO:0000313" key="2">
    <source>
        <dbReference type="EMBL" id="KAJ1118410.1"/>
    </source>
</evidence>
<protein>
    <submittedName>
        <fullName evidence="2">Uncharacterized protein</fullName>
    </submittedName>
</protein>
<dbReference type="EMBL" id="JANPWB010000012">
    <property type="protein sequence ID" value="KAJ1118410.1"/>
    <property type="molecule type" value="Genomic_DNA"/>
</dbReference>
<organism evidence="2 3">
    <name type="scientific">Pleurodeles waltl</name>
    <name type="common">Iberian ribbed newt</name>
    <dbReference type="NCBI Taxonomy" id="8319"/>
    <lineage>
        <taxon>Eukaryota</taxon>
        <taxon>Metazoa</taxon>
        <taxon>Chordata</taxon>
        <taxon>Craniata</taxon>
        <taxon>Vertebrata</taxon>
        <taxon>Euteleostomi</taxon>
        <taxon>Amphibia</taxon>
        <taxon>Batrachia</taxon>
        <taxon>Caudata</taxon>
        <taxon>Salamandroidea</taxon>
        <taxon>Salamandridae</taxon>
        <taxon>Pleurodelinae</taxon>
        <taxon>Pleurodeles</taxon>
    </lineage>
</organism>
<dbReference type="AlphaFoldDB" id="A0AAV7NQP1"/>
<feature type="region of interest" description="Disordered" evidence="1">
    <location>
        <begin position="23"/>
        <end position="82"/>
    </location>
</feature>
<reference evidence="2" key="1">
    <citation type="journal article" date="2022" name="bioRxiv">
        <title>Sequencing and chromosome-scale assembly of the giantPleurodeles waltlgenome.</title>
        <authorList>
            <person name="Brown T."/>
            <person name="Elewa A."/>
            <person name="Iarovenko S."/>
            <person name="Subramanian E."/>
            <person name="Araus A.J."/>
            <person name="Petzold A."/>
            <person name="Susuki M."/>
            <person name="Suzuki K.-i.T."/>
            <person name="Hayashi T."/>
            <person name="Toyoda A."/>
            <person name="Oliveira C."/>
            <person name="Osipova E."/>
            <person name="Leigh N.D."/>
            <person name="Simon A."/>
            <person name="Yun M.H."/>
        </authorList>
    </citation>
    <scope>NUCLEOTIDE SEQUENCE</scope>
    <source>
        <strain evidence="2">20211129_DDA</strain>
        <tissue evidence="2">Liver</tissue>
    </source>
</reference>
<evidence type="ECO:0000256" key="1">
    <source>
        <dbReference type="SAM" id="MobiDB-lite"/>
    </source>
</evidence>
<accession>A0AAV7NQP1</accession>
<sequence>MRLRGRFLPLPPAPVSLCIRRGRAVSSARPQHHRTAAPTRVFRGGDPPRNGEPVRPAGSLRLNPLEGREGEGGHNGEGRSRTDARASLLRAPPTPRPPRLLPPPLLHRALQSSFFGGSSLRGAATSRPRALPALVPLCSVPRFRGRPRGWLCSSGLQSPGRERTAGSLLWSRVRAHCLGVRLRRHLGSSLKAGYRLHP</sequence>
<gene>
    <name evidence="2" type="ORF">NDU88_006601</name>
</gene>
<keyword evidence="3" id="KW-1185">Reference proteome</keyword>
<feature type="compositionally biased region" description="Basic and acidic residues" evidence="1">
    <location>
        <begin position="66"/>
        <end position="82"/>
    </location>
</feature>
<evidence type="ECO:0000313" key="3">
    <source>
        <dbReference type="Proteomes" id="UP001066276"/>
    </source>
</evidence>
<comment type="caution">
    <text evidence="2">The sequence shown here is derived from an EMBL/GenBank/DDBJ whole genome shotgun (WGS) entry which is preliminary data.</text>
</comment>
<name>A0AAV7NQP1_PLEWA</name>
<dbReference type="Proteomes" id="UP001066276">
    <property type="component" value="Chromosome 8"/>
</dbReference>